<accession>A0A150KS86</accession>
<dbReference type="Proteomes" id="UP000075666">
    <property type="component" value="Unassembled WGS sequence"/>
</dbReference>
<dbReference type="PATRIC" id="fig|46224.3.peg.3627"/>
<evidence type="ECO:0000313" key="2">
    <source>
        <dbReference type="EMBL" id="KYD02670.1"/>
    </source>
</evidence>
<keyword evidence="3" id="KW-1185">Reference proteome</keyword>
<comment type="caution">
    <text evidence="2">The sequence shown here is derived from an EMBL/GenBank/DDBJ whole genome shotgun (WGS) entry which is preliminary data.</text>
</comment>
<feature type="transmembrane region" description="Helical" evidence="1">
    <location>
        <begin position="31"/>
        <end position="51"/>
    </location>
</feature>
<evidence type="ECO:0000256" key="1">
    <source>
        <dbReference type="SAM" id="Phobius"/>
    </source>
</evidence>
<keyword evidence="1" id="KW-0472">Membrane</keyword>
<gene>
    <name evidence="2" type="ORF">B4102_0265</name>
</gene>
<reference evidence="2 3" key="1">
    <citation type="submission" date="2016-01" db="EMBL/GenBank/DDBJ databases">
        <title>Genome Sequences of Twelve Sporeforming Bacillus Species Isolated from Foods.</title>
        <authorList>
            <person name="Berendsen E.M."/>
            <person name="Wells-Bennik M.H."/>
            <person name="Krawcyk A.O."/>
            <person name="De Jong A."/>
            <person name="Holsappel S."/>
            <person name="Eijlander R.T."/>
            <person name="Kuipers O.P."/>
        </authorList>
    </citation>
    <scope>NUCLEOTIDE SEQUENCE [LARGE SCALE GENOMIC DNA]</scope>
    <source>
        <strain evidence="2 3">B4102</strain>
    </source>
</reference>
<sequence length="52" mass="5903">MDVYRWDDAGGGGKIAIMCMNLFDLIRVDNAGFLLLSCMYPFFMHLGFIPLL</sequence>
<dbReference type="EMBL" id="LQYN01000071">
    <property type="protein sequence ID" value="KYD02670.1"/>
    <property type="molecule type" value="Genomic_DNA"/>
</dbReference>
<name>A0A150KS86_9BACI</name>
<organism evidence="2 3">
    <name type="scientific">Heyndrickxia sporothermodurans</name>
    <dbReference type="NCBI Taxonomy" id="46224"/>
    <lineage>
        <taxon>Bacteria</taxon>
        <taxon>Bacillati</taxon>
        <taxon>Bacillota</taxon>
        <taxon>Bacilli</taxon>
        <taxon>Bacillales</taxon>
        <taxon>Bacillaceae</taxon>
        <taxon>Heyndrickxia</taxon>
    </lineage>
</organism>
<keyword evidence="1" id="KW-0812">Transmembrane</keyword>
<proteinExistence type="predicted"/>
<dbReference type="AlphaFoldDB" id="A0A150KS86"/>
<keyword evidence="1" id="KW-1133">Transmembrane helix</keyword>
<evidence type="ECO:0000313" key="3">
    <source>
        <dbReference type="Proteomes" id="UP000075666"/>
    </source>
</evidence>
<protein>
    <submittedName>
        <fullName evidence="2">Uncharacterized protein</fullName>
    </submittedName>
</protein>